<dbReference type="SMART" id="SM00530">
    <property type="entry name" value="HTH_XRE"/>
    <property type="match status" value="1"/>
</dbReference>
<evidence type="ECO:0000313" key="4">
    <source>
        <dbReference type="Proteomes" id="UP000190867"/>
    </source>
</evidence>
<evidence type="ECO:0000259" key="2">
    <source>
        <dbReference type="PROSITE" id="PS50943"/>
    </source>
</evidence>
<dbReference type="OrthoDB" id="9793869at2"/>
<dbReference type="InterPro" id="IPR001387">
    <property type="entry name" value="Cro/C1-type_HTH"/>
</dbReference>
<dbReference type="PROSITE" id="PS50943">
    <property type="entry name" value="HTH_CROC1"/>
    <property type="match status" value="1"/>
</dbReference>
<feature type="domain" description="HTH cro/C1-type" evidence="2">
    <location>
        <begin position="23"/>
        <end position="70"/>
    </location>
</feature>
<organism evidence="3 4">
    <name type="scientific">Haemophilus paracuniculus</name>
    <dbReference type="NCBI Taxonomy" id="734"/>
    <lineage>
        <taxon>Bacteria</taxon>
        <taxon>Pseudomonadati</taxon>
        <taxon>Pseudomonadota</taxon>
        <taxon>Gammaproteobacteria</taxon>
        <taxon>Pasteurellales</taxon>
        <taxon>Pasteurellaceae</taxon>
        <taxon>Haemophilus</taxon>
    </lineage>
</organism>
<dbReference type="EMBL" id="MUYA01000010">
    <property type="protein sequence ID" value="OOR98609.1"/>
    <property type="molecule type" value="Genomic_DNA"/>
</dbReference>
<accession>A0A1T0AQK2</accession>
<keyword evidence="4" id="KW-1185">Reference proteome</keyword>
<dbReference type="SUPFAM" id="SSF47413">
    <property type="entry name" value="lambda repressor-like DNA-binding domains"/>
    <property type="match status" value="1"/>
</dbReference>
<dbReference type="PANTHER" id="PTHR36924">
    <property type="entry name" value="ANTITOXIN HIGA-1"/>
    <property type="match status" value="1"/>
</dbReference>
<dbReference type="Pfam" id="PF01381">
    <property type="entry name" value="HTH_3"/>
    <property type="match status" value="1"/>
</dbReference>
<dbReference type="Gene3D" id="1.10.260.40">
    <property type="entry name" value="lambda repressor-like DNA-binding domains"/>
    <property type="match status" value="1"/>
</dbReference>
<dbReference type="InterPro" id="IPR010982">
    <property type="entry name" value="Lambda_DNA-bd_dom_sf"/>
</dbReference>
<dbReference type="CDD" id="cd00093">
    <property type="entry name" value="HTH_XRE"/>
    <property type="match status" value="1"/>
</dbReference>
<dbReference type="NCBIfam" id="TIGR02607">
    <property type="entry name" value="antidote_HigA"/>
    <property type="match status" value="1"/>
</dbReference>
<dbReference type="PANTHER" id="PTHR36924:SF1">
    <property type="entry name" value="ANTITOXIN HIGA-1"/>
    <property type="match status" value="1"/>
</dbReference>
<evidence type="ECO:0000313" key="3">
    <source>
        <dbReference type="EMBL" id="OOR98609.1"/>
    </source>
</evidence>
<dbReference type="Proteomes" id="UP000190867">
    <property type="component" value="Unassembled WGS sequence"/>
</dbReference>
<protein>
    <submittedName>
        <fullName evidence="3">Addiction module antidote protein, HigA family</fullName>
    </submittedName>
</protein>
<dbReference type="InterPro" id="IPR013430">
    <property type="entry name" value="Toxin_antidote_HigA"/>
</dbReference>
<keyword evidence="1" id="KW-0238">DNA-binding</keyword>
<reference evidence="3 4" key="1">
    <citation type="submission" date="2017-02" db="EMBL/GenBank/DDBJ databases">
        <title>Draft genome sequence of Haemophilus paracuniculus CCUG 43573 type strain.</title>
        <authorList>
            <person name="Engstrom-Jakobsson H."/>
            <person name="Salva-Serra F."/>
            <person name="Thorell K."/>
            <person name="Gonzales-Siles L."/>
            <person name="Karlsson R."/>
            <person name="Boulund F."/>
            <person name="Engstrand L."/>
            <person name="Kristiansson E."/>
            <person name="Moore E."/>
        </authorList>
    </citation>
    <scope>NUCLEOTIDE SEQUENCE [LARGE SCALE GENOMIC DNA]</scope>
    <source>
        <strain evidence="3 4">CCUG 43573</strain>
    </source>
</reference>
<dbReference type="STRING" id="734.B0187_08080"/>
<dbReference type="GO" id="GO:0003677">
    <property type="term" value="F:DNA binding"/>
    <property type="evidence" value="ECO:0007669"/>
    <property type="project" value="UniProtKB-KW"/>
</dbReference>
<proteinExistence type="predicted"/>
<evidence type="ECO:0000256" key="1">
    <source>
        <dbReference type="ARBA" id="ARBA00023125"/>
    </source>
</evidence>
<sequence length="107" mass="12113">MNITQRKPTPIGEILQAEFLEPLNLKIGELAEILDVHRNTASAIINNNTRLTPEMALKLAKAFDTTPEFWLNLQTAVDMWELSHNSRFQQSLAKVKIAHQVAFPTFA</sequence>
<name>A0A1T0AQK2_9PAST</name>
<dbReference type="AlphaFoldDB" id="A0A1T0AQK2"/>
<gene>
    <name evidence="3" type="ORF">B0187_08080</name>
</gene>
<comment type="caution">
    <text evidence="3">The sequence shown here is derived from an EMBL/GenBank/DDBJ whole genome shotgun (WGS) entry which is preliminary data.</text>
</comment>